<evidence type="ECO:0000259" key="3">
    <source>
        <dbReference type="Pfam" id="PF00700"/>
    </source>
</evidence>
<feature type="domain" description="Flagellin C-terminal" evidence="3">
    <location>
        <begin position="189"/>
        <end position="273"/>
    </location>
</feature>
<dbReference type="EMBL" id="FPHF01000070">
    <property type="protein sequence ID" value="SFV63486.1"/>
    <property type="molecule type" value="Genomic_DNA"/>
</dbReference>
<feature type="domain" description="Flagellin N-terminal" evidence="2">
    <location>
        <begin position="5"/>
        <end position="141"/>
    </location>
</feature>
<name>A0A1W1CCJ0_9ZZZZ</name>
<dbReference type="AlphaFoldDB" id="A0A1W1CCJ0"/>
<dbReference type="PANTHER" id="PTHR42792:SF2">
    <property type="entry name" value="FLAGELLIN"/>
    <property type="match status" value="1"/>
</dbReference>
<accession>A0A1W1CCJ0</accession>
<dbReference type="SUPFAM" id="SSF64518">
    <property type="entry name" value="Phase 1 flagellin"/>
    <property type="match status" value="1"/>
</dbReference>
<dbReference type="PANTHER" id="PTHR42792">
    <property type="entry name" value="FLAGELLIN"/>
    <property type="match status" value="1"/>
</dbReference>
<organism evidence="4">
    <name type="scientific">hydrothermal vent metagenome</name>
    <dbReference type="NCBI Taxonomy" id="652676"/>
    <lineage>
        <taxon>unclassified sequences</taxon>
        <taxon>metagenomes</taxon>
        <taxon>ecological metagenomes</taxon>
    </lineage>
</organism>
<reference evidence="4" key="1">
    <citation type="submission" date="2016-10" db="EMBL/GenBank/DDBJ databases">
        <authorList>
            <person name="de Groot N.N."/>
        </authorList>
    </citation>
    <scope>NUCLEOTIDE SEQUENCE</scope>
</reference>
<keyword evidence="4" id="KW-0282">Flagellum</keyword>
<dbReference type="InterPro" id="IPR001492">
    <property type="entry name" value="Flagellin"/>
</dbReference>
<proteinExistence type="predicted"/>
<dbReference type="InterPro" id="IPR042187">
    <property type="entry name" value="Flagellin_C_sub2"/>
</dbReference>
<dbReference type="PRINTS" id="PR00207">
    <property type="entry name" value="FLAGELLIN"/>
</dbReference>
<dbReference type="InterPro" id="IPR046358">
    <property type="entry name" value="Flagellin_C"/>
</dbReference>
<keyword evidence="4" id="KW-0966">Cell projection</keyword>
<dbReference type="InterPro" id="IPR001029">
    <property type="entry name" value="Flagellin_N"/>
</dbReference>
<dbReference type="Gene3D" id="6.10.10.10">
    <property type="entry name" value="Flagellar export chaperone, C-terminal domain"/>
    <property type="match status" value="1"/>
</dbReference>
<dbReference type="GO" id="GO:0005198">
    <property type="term" value="F:structural molecule activity"/>
    <property type="evidence" value="ECO:0007669"/>
    <property type="project" value="InterPro"/>
</dbReference>
<dbReference type="Pfam" id="PF00700">
    <property type="entry name" value="Flagellin_C"/>
    <property type="match status" value="1"/>
</dbReference>
<dbReference type="Gene3D" id="1.20.1330.10">
    <property type="entry name" value="f41 fragment of flagellin, N-terminal domain"/>
    <property type="match status" value="1"/>
</dbReference>
<protein>
    <submittedName>
        <fullName evidence="4">Flagellin protein FlaA</fullName>
    </submittedName>
</protein>
<dbReference type="Pfam" id="PF00669">
    <property type="entry name" value="Flagellin_N"/>
    <property type="match status" value="1"/>
</dbReference>
<evidence type="ECO:0000313" key="4">
    <source>
        <dbReference type="EMBL" id="SFV63486.1"/>
    </source>
</evidence>
<sequence>MSFSINSNTGSLQSNFSLNQNQNNLNKTLSALSSGDKLSSAATDAASLAISEKLLAFVSGSGQAIQNANDSIGLYQVADGGLSGIEDNTQRIRVLTLQASNDTLSSDDRVSIQKEIDGLSESSLDIANSTSFNGINLLDGAGGSEGNGTFVTQTGANSGETQSTTIGDIRPSIPTVNVTTQAGRDAALGNIDSGLVAISDTRATIASAQNSLISNIRNTSVGQINAASAVSQLRDVDFALESANFSRQNILAQTGAFAQAQSNASKSNLVGLLG</sequence>
<evidence type="ECO:0000256" key="1">
    <source>
        <dbReference type="ARBA" id="ARBA00023143"/>
    </source>
</evidence>
<evidence type="ECO:0000259" key="2">
    <source>
        <dbReference type="Pfam" id="PF00669"/>
    </source>
</evidence>
<dbReference type="GO" id="GO:0009288">
    <property type="term" value="C:bacterial-type flagellum"/>
    <property type="evidence" value="ECO:0007669"/>
    <property type="project" value="InterPro"/>
</dbReference>
<gene>
    <name evidence="4" type="ORF">MNB_SM-4-117</name>
</gene>
<keyword evidence="1" id="KW-0975">Bacterial flagellum</keyword>
<keyword evidence="4" id="KW-0969">Cilium</keyword>